<organism evidence="2 3">
    <name type="scientific">Sphingomonas aquatilis</name>
    <dbReference type="NCBI Taxonomy" id="93063"/>
    <lineage>
        <taxon>Bacteria</taxon>
        <taxon>Pseudomonadati</taxon>
        <taxon>Pseudomonadota</taxon>
        <taxon>Alphaproteobacteria</taxon>
        <taxon>Sphingomonadales</taxon>
        <taxon>Sphingomonadaceae</taxon>
        <taxon>Sphingomonas</taxon>
    </lineage>
</organism>
<proteinExistence type="predicted"/>
<dbReference type="Proteomes" id="UP000528945">
    <property type="component" value="Unassembled WGS sequence"/>
</dbReference>
<gene>
    <name evidence="2" type="ORF">GGR47_002321</name>
</gene>
<keyword evidence="3" id="KW-1185">Reference proteome</keyword>
<accession>A0AAW3TSM9</accession>
<sequence length="46" mass="5016">MPDDDLLAANIAAMPKGRKKREMQALLKQQQENAQPAPSGPDRSTP</sequence>
<feature type="compositionally biased region" description="Polar residues" evidence="1">
    <location>
        <begin position="27"/>
        <end position="46"/>
    </location>
</feature>
<name>A0AAW3TSM9_9SPHN</name>
<evidence type="ECO:0000256" key="1">
    <source>
        <dbReference type="SAM" id="MobiDB-lite"/>
    </source>
</evidence>
<protein>
    <submittedName>
        <fullName evidence="2">Uncharacterized protein</fullName>
    </submittedName>
</protein>
<evidence type="ECO:0000313" key="2">
    <source>
        <dbReference type="EMBL" id="MBB3876075.1"/>
    </source>
</evidence>
<reference evidence="2 3" key="1">
    <citation type="submission" date="2020-08" db="EMBL/GenBank/DDBJ databases">
        <title>Genomic Encyclopedia of Type Strains, Phase IV (KMG-IV): sequencing the most valuable type-strain genomes for metagenomic binning, comparative biology and taxonomic classification.</title>
        <authorList>
            <person name="Goeker M."/>
        </authorList>
    </citation>
    <scope>NUCLEOTIDE SEQUENCE [LARGE SCALE GENOMIC DNA]</scope>
    <source>
        <strain evidence="2 3">DSM 15581</strain>
    </source>
</reference>
<comment type="caution">
    <text evidence="2">The sequence shown here is derived from an EMBL/GenBank/DDBJ whole genome shotgun (WGS) entry which is preliminary data.</text>
</comment>
<dbReference type="EMBL" id="JACIDB010000004">
    <property type="protein sequence ID" value="MBB3876075.1"/>
    <property type="molecule type" value="Genomic_DNA"/>
</dbReference>
<dbReference type="AlphaFoldDB" id="A0AAW3TSM9"/>
<feature type="region of interest" description="Disordered" evidence="1">
    <location>
        <begin position="1"/>
        <end position="46"/>
    </location>
</feature>
<evidence type="ECO:0000313" key="3">
    <source>
        <dbReference type="Proteomes" id="UP000528945"/>
    </source>
</evidence>
<dbReference type="RefSeq" id="WP_167509692.1">
    <property type="nucleotide sequence ID" value="NZ_JACIDB010000004.1"/>
</dbReference>